<evidence type="ECO:0000259" key="2">
    <source>
        <dbReference type="Pfam" id="PF13439"/>
    </source>
</evidence>
<keyword evidence="4" id="KW-1185">Reference proteome</keyword>
<dbReference type="InterPro" id="IPR028098">
    <property type="entry name" value="Glyco_trans_4-like_N"/>
</dbReference>
<organism evidence="3 4">
    <name type="scientific">Paludibacter jiangxiensis</name>
    <dbReference type="NCBI Taxonomy" id="681398"/>
    <lineage>
        <taxon>Bacteria</taxon>
        <taxon>Pseudomonadati</taxon>
        <taxon>Bacteroidota</taxon>
        <taxon>Bacteroidia</taxon>
        <taxon>Bacteroidales</taxon>
        <taxon>Paludibacteraceae</taxon>
        <taxon>Paludibacter</taxon>
    </lineage>
</organism>
<sequence>MQHCVEAYLNIGGPATEYLLLMNSPLNDKFQFDPLLQRVAPHGINLALLRDMIAQIKKVKPDVVHVRGLHSEGFYGLLAARLAGVKKVVLCVHGTYTDSLNVGAFKKFIYGKLIEPFTLRNADLVYCVCDFAAKRPYIYQHTNHLYGFIHNAAPDYSMYNKEESRLKIRTELGIGPDEIVAVTVGRVTFGKGHKTLVDAIKLLETRKYNIRYLVVGEGDYLNELQTQLADEIKSKQVILLGQRTDVRDILFASDIFIFPTLHENLSIALLEACAAGLAIIASNVGGNPEVIQHGKTGIMIPPRNAEKLANAILALVRNPEKREKLAAQAQENAKTNFSQEKIFKEIETMYNSVLMQKKT</sequence>
<protein>
    <submittedName>
        <fullName evidence="3">Glycosyltransferase</fullName>
    </submittedName>
</protein>
<dbReference type="Pfam" id="PF00534">
    <property type="entry name" value="Glycos_transf_1"/>
    <property type="match status" value="1"/>
</dbReference>
<dbReference type="InterPro" id="IPR001296">
    <property type="entry name" value="Glyco_trans_1"/>
</dbReference>
<comment type="caution">
    <text evidence="3">The sequence shown here is derived from an EMBL/GenBank/DDBJ whole genome shotgun (WGS) entry which is preliminary data.</text>
</comment>
<evidence type="ECO:0000313" key="3">
    <source>
        <dbReference type="EMBL" id="GAT64004.1"/>
    </source>
</evidence>
<gene>
    <name evidence="3" type="ORF">PJIAN_4547</name>
</gene>
<dbReference type="AlphaFoldDB" id="A0A161L999"/>
<proteinExistence type="predicted"/>
<dbReference type="SUPFAM" id="SSF53756">
    <property type="entry name" value="UDP-Glycosyltransferase/glycogen phosphorylase"/>
    <property type="match status" value="1"/>
</dbReference>
<dbReference type="EMBL" id="BDCR01000004">
    <property type="protein sequence ID" value="GAT64004.1"/>
    <property type="molecule type" value="Genomic_DNA"/>
</dbReference>
<feature type="domain" description="Glycosyltransferase subfamily 4-like N-terminal" evidence="2">
    <location>
        <begin position="42"/>
        <end position="134"/>
    </location>
</feature>
<dbReference type="STRING" id="681398.PJIAN_4547"/>
<dbReference type="PANTHER" id="PTHR45947:SF3">
    <property type="entry name" value="SULFOQUINOVOSYL TRANSFERASE SQD2"/>
    <property type="match status" value="1"/>
</dbReference>
<feature type="domain" description="Glycosyl transferase family 1" evidence="1">
    <location>
        <begin position="166"/>
        <end position="331"/>
    </location>
</feature>
<name>A0A161L999_9BACT</name>
<accession>A0A161L999</accession>
<dbReference type="Pfam" id="PF13439">
    <property type="entry name" value="Glyco_transf_4"/>
    <property type="match status" value="1"/>
</dbReference>
<reference evidence="4" key="1">
    <citation type="submission" date="2016-04" db="EMBL/GenBank/DDBJ databases">
        <title>Draft genome sequence of Paludibacter jiangxiensis strain NM7.</title>
        <authorList>
            <person name="Qiu Y."/>
            <person name="Matsuura N."/>
            <person name="Ohashi A."/>
            <person name="Tourlousse M.D."/>
            <person name="Sekiguchi Y."/>
        </authorList>
    </citation>
    <scope>NUCLEOTIDE SEQUENCE [LARGE SCALE GENOMIC DNA]</scope>
    <source>
        <strain evidence="4">NM7</strain>
    </source>
</reference>
<evidence type="ECO:0000313" key="4">
    <source>
        <dbReference type="Proteomes" id="UP000076586"/>
    </source>
</evidence>
<dbReference type="PANTHER" id="PTHR45947">
    <property type="entry name" value="SULFOQUINOVOSYL TRANSFERASE SQD2"/>
    <property type="match status" value="1"/>
</dbReference>
<reference evidence="4" key="2">
    <citation type="journal article" date="2017" name="Genome Announc.">
        <title>Draft genome sequence of Paludibacter jiangxiensis NM7(T), a propionate-producing fermentative bacterium.</title>
        <authorList>
            <person name="Qiu Y.-L."/>
            <person name="Tourlousse D.M."/>
            <person name="Matsuura N."/>
            <person name="Ohashi A."/>
            <person name="Sekiguchi Y."/>
        </authorList>
    </citation>
    <scope>NUCLEOTIDE SEQUENCE [LARGE SCALE GENOMIC DNA]</scope>
    <source>
        <strain evidence="4">NM7</strain>
    </source>
</reference>
<dbReference type="InterPro" id="IPR050194">
    <property type="entry name" value="Glycosyltransferase_grp1"/>
</dbReference>
<dbReference type="Proteomes" id="UP000076586">
    <property type="component" value="Unassembled WGS sequence"/>
</dbReference>
<dbReference type="GO" id="GO:0016757">
    <property type="term" value="F:glycosyltransferase activity"/>
    <property type="evidence" value="ECO:0007669"/>
    <property type="project" value="InterPro"/>
</dbReference>
<evidence type="ECO:0000259" key="1">
    <source>
        <dbReference type="Pfam" id="PF00534"/>
    </source>
</evidence>
<keyword evidence="3" id="KW-0808">Transferase</keyword>
<dbReference type="Gene3D" id="3.40.50.2000">
    <property type="entry name" value="Glycogen Phosphorylase B"/>
    <property type="match status" value="2"/>
</dbReference>